<dbReference type="SUPFAM" id="SSF53067">
    <property type="entry name" value="Actin-like ATPase domain"/>
    <property type="match status" value="1"/>
</dbReference>
<reference evidence="1 2" key="1">
    <citation type="submission" date="2021-03" db="EMBL/GenBank/DDBJ databases">
        <title>Human Oral Microbial Genomes.</title>
        <authorList>
            <person name="Johnston C.D."/>
            <person name="Chen T."/>
            <person name="Dewhirst F.E."/>
        </authorList>
    </citation>
    <scope>NUCLEOTIDE SEQUENCE [LARGE SCALE GENOMIC DNA]</scope>
    <source>
        <strain evidence="1 2">DSMZ 100122</strain>
    </source>
</reference>
<dbReference type="RefSeq" id="WP_212322024.1">
    <property type="nucleotide sequence ID" value="NZ_AP024463.1"/>
</dbReference>
<evidence type="ECO:0000313" key="1">
    <source>
        <dbReference type="EMBL" id="QUC07511.1"/>
    </source>
</evidence>
<organism evidence="1 2">
    <name type="scientific">Arachnia rubra</name>
    <dbReference type="NCBI Taxonomy" id="1547448"/>
    <lineage>
        <taxon>Bacteria</taxon>
        <taxon>Bacillati</taxon>
        <taxon>Actinomycetota</taxon>
        <taxon>Actinomycetes</taxon>
        <taxon>Propionibacteriales</taxon>
        <taxon>Propionibacteriaceae</taxon>
        <taxon>Arachnia</taxon>
    </lineage>
</organism>
<dbReference type="Gene3D" id="3.30.420.40">
    <property type="match status" value="1"/>
</dbReference>
<evidence type="ECO:0000313" key="2">
    <source>
        <dbReference type="Proteomes" id="UP000678513"/>
    </source>
</evidence>
<dbReference type="Proteomes" id="UP000678513">
    <property type="component" value="Chromosome"/>
</dbReference>
<keyword evidence="2" id="KW-1185">Reference proteome</keyword>
<dbReference type="PIRSF" id="PIRSF012293">
    <property type="entry name" value="EutA"/>
    <property type="match status" value="1"/>
</dbReference>
<dbReference type="InterPro" id="IPR009377">
    <property type="entry name" value="EutA"/>
</dbReference>
<name>A0ABX7Y3V3_9ACTN</name>
<accession>A0ABX7Y3V3</accession>
<protein>
    <submittedName>
        <fullName evidence="1">Ethanolamine ammonia-lyase reactivating factor EutA</fullName>
    </submittedName>
</protein>
<sequence length="483" mass="51110">MSGTDTILSVGIDVGTSTTQLVFSRLTVENIANVFSIPRITIVDKQILRRSDIHITPLLDPRTIDTDALRRLVIDEYAKAGLAPDDIGTGVAIITGETARAENAEQVLAALSTLAGDFVVSTAGPHLESVLAARGAGLDTYSEHTSAIVANLDIGGGTTNIAAYRQGQLLGTSCIDIGGRLLRVTDGHITYISHQLARLARHHGIAVAVGDRADITRLRSLTQVMARQLAMAIGLMDRDEIHEVLYTNQGRPLSKDLVPGDISFSGGIADLISSTESSDPFRFGDIGVLLGQAIAEDPAFKRVTRHQGTETIGATVVGAGVHTTELSGSTVEFSVSSLPIRNVPIITVPEEAENDPERLPQVIKDLLHALNPDDPTQSVAISLRGRGLNSFVAVQELAGAIIKGASEILEGQHPLVVVLESDRAKVLGQSLAVQRGRREDVICIDSVQTGGGDYIDIGKPVGAGRAVPVVVKTLVFNDRPEGE</sequence>
<dbReference type="Pfam" id="PF06277">
    <property type="entry name" value="EutA"/>
    <property type="match status" value="1"/>
</dbReference>
<dbReference type="InterPro" id="IPR043129">
    <property type="entry name" value="ATPase_NBD"/>
</dbReference>
<gene>
    <name evidence="1" type="ORF">J5A65_11310</name>
</gene>
<proteinExistence type="predicted"/>
<dbReference type="PANTHER" id="PTHR32432">
    <property type="entry name" value="CELL DIVISION PROTEIN FTSA-RELATED"/>
    <property type="match status" value="1"/>
</dbReference>
<dbReference type="PANTHER" id="PTHR32432:SF13">
    <property type="entry name" value="ETHANOLAMINE AMMONIA-LYASE REACTIVASE EUTA"/>
    <property type="match status" value="1"/>
</dbReference>
<dbReference type="InterPro" id="IPR050696">
    <property type="entry name" value="FtsA/MreB"/>
</dbReference>
<dbReference type="EMBL" id="CP072384">
    <property type="protein sequence ID" value="QUC07511.1"/>
    <property type="molecule type" value="Genomic_DNA"/>
</dbReference>